<reference evidence="2" key="2">
    <citation type="journal article" date="2015" name="Data Brief">
        <title>Shoot transcriptome of the giant reed, Arundo donax.</title>
        <authorList>
            <person name="Barrero R.A."/>
            <person name="Guerrero F.D."/>
            <person name="Moolhuijzen P."/>
            <person name="Goolsby J.A."/>
            <person name="Tidwell J."/>
            <person name="Bellgard S.E."/>
            <person name="Bellgard M.I."/>
        </authorList>
    </citation>
    <scope>NUCLEOTIDE SEQUENCE</scope>
    <source>
        <tissue evidence="2">Shoot tissue taken approximately 20 cm above the soil surface</tissue>
    </source>
</reference>
<dbReference type="AlphaFoldDB" id="A0A0A8Y550"/>
<dbReference type="EMBL" id="GBRH01277892">
    <property type="protein sequence ID" value="JAD20003.1"/>
    <property type="molecule type" value="Transcribed_RNA"/>
</dbReference>
<organism evidence="2">
    <name type="scientific">Arundo donax</name>
    <name type="common">Giant reed</name>
    <name type="synonym">Donax arundinaceus</name>
    <dbReference type="NCBI Taxonomy" id="35708"/>
    <lineage>
        <taxon>Eukaryota</taxon>
        <taxon>Viridiplantae</taxon>
        <taxon>Streptophyta</taxon>
        <taxon>Embryophyta</taxon>
        <taxon>Tracheophyta</taxon>
        <taxon>Spermatophyta</taxon>
        <taxon>Magnoliopsida</taxon>
        <taxon>Liliopsida</taxon>
        <taxon>Poales</taxon>
        <taxon>Poaceae</taxon>
        <taxon>PACMAD clade</taxon>
        <taxon>Arundinoideae</taxon>
        <taxon>Arundineae</taxon>
        <taxon>Arundo</taxon>
    </lineage>
</organism>
<feature type="region of interest" description="Disordered" evidence="1">
    <location>
        <begin position="1"/>
        <end position="29"/>
    </location>
</feature>
<feature type="compositionally biased region" description="Polar residues" evidence="1">
    <location>
        <begin position="1"/>
        <end position="10"/>
    </location>
</feature>
<proteinExistence type="predicted"/>
<evidence type="ECO:0000313" key="2">
    <source>
        <dbReference type="EMBL" id="JAD20003.1"/>
    </source>
</evidence>
<feature type="compositionally biased region" description="Basic residues" evidence="1">
    <location>
        <begin position="18"/>
        <end position="29"/>
    </location>
</feature>
<protein>
    <submittedName>
        <fullName evidence="2">Uncharacterized protein</fullName>
    </submittedName>
</protein>
<evidence type="ECO:0000256" key="1">
    <source>
        <dbReference type="SAM" id="MobiDB-lite"/>
    </source>
</evidence>
<name>A0A0A8Y550_ARUDO</name>
<reference evidence="2" key="1">
    <citation type="submission" date="2014-09" db="EMBL/GenBank/DDBJ databases">
        <authorList>
            <person name="Magalhaes I.L.F."/>
            <person name="Oliveira U."/>
            <person name="Santos F.R."/>
            <person name="Vidigal T.H.D.A."/>
            <person name="Brescovit A.D."/>
            <person name="Santos A.J."/>
        </authorList>
    </citation>
    <scope>NUCLEOTIDE SEQUENCE</scope>
    <source>
        <tissue evidence="2">Shoot tissue taken approximately 20 cm above the soil surface</tissue>
    </source>
</reference>
<sequence length="29" mass="3445">MCENRNQNHILPSYVHTSVHHMKQTKTIP</sequence>
<accession>A0A0A8Y550</accession>